<organism evidence="3">
    <name type="scientific">Kribbella sp. HUAS MG21</name>
    <dbReference type="NCBI Taxonomy" id="3160966"/>
    <lineage>
        <taxon>Bacteria</taxon>
        <taxon>Bacillati</taxon>
        <taxon>Actinomycetota</taxon>
        <taxon>Actinomycetes</taxon>
        <taxon>Propionibacteriales</taxon>
        <taxon>Kribbellaceae</taxon>
        <taxon>Kribbella</taxon>
    </lineage>
</organism>
<name>A0AAU7TDZ2_9ACTN</name>
<accession>A0AAU7TDZ2</accession>
<proteinExistence type="predicted"/>
<evidence type="ECO:0000313" key="3">
    <source>
        <dbReference type="EMBL" id="XBV24884.1"/>
    </source>
</evidence>
<feature type="domain" description="Phosphodiester glycosidase" evidence="2">
    <location>
        <begin position="268"/>
        <end position="435"/>
    </location>
</feature>
<protein>
    <submittedName>
        <fullName evidence="3">Phosphodiester glycosidase family protein</fullName>
    </submittedName>
</protein>
<dbReference type="PANTHER" id="PTHR40446:SF2">
    <property type="entry name" value="N-ACETYLGLUCOSAMINE-1-PHOSPHODIESTER ALPHA-N-ACETYLGLUCOSAMINIDASE"/>
    <property type="match status" value="1"/>
</dbReference>
<dbReference type="GO" id="GO:0016798">
    <property type="term" value="F:hydrolase activity, acting on glycosyl bonds"/>
    <property type="evidence" value="ECO:0007669"/>
    <property type="project" value="UniProtKB-KW"/>
</dbReference>
<dbReference type="PANTHER" id="PTHR40446">
    <property type="entry name" value="N-ACETYLGLUCOSAMINE-1-PHOSPHODIESTER ALPHA-N-ACETYLGLUCOSAMINIDASE"/>
    <property type="match status" value="1"/>
</dbReference>
<keyword evidence="3" id="KW-0326">Glycosidase</keyword>
<dbReference type="InterPro" id="IPR018711">
    <property type="entry name" value="NAGPA"/>
</dbReference>
<evidence type="ECO:0000259" key="2">
    <source>
        <dbReference type="Pfam" id="PF09992"/>
    </source>
</evidence>
<dbReference type="RefSeq" id="WP_350277700.1">
    <property type="nucleotide sequence ID" value="NZ_CP158165.1"/>
</dbReference>
<gene>
    <name evidence="3" type="ORF">ABN611_00400</name>
</gene>
<dbReference type="Pfam" id="PF09992">
    <property type="entry name" value="NAGPA"/>
    <property type="match status" value="1"/>
</dbReference>
<dbReference type="EMBL" id="CP158165">
    <property type="protein sequence ID" value="XBV24884.1"/>
    <property type="molecule type" value="Genomic_DNA"/>
</dbReference>
<feature type="chain" id="PRO_5043515425" evidence="1">
    <location>
        <begin position="31"/>
        <end position="439"/>
    </location>
</feature>
<sequence length="439" mass="44829">MTTSARVFKTALGAAAVFGVLATGISSATATTADGPAAEGAAGELTVVPAGQGLPLGDADLAETRTDRTLARGVTLTRIVRGTEPAPADQINTTTRGPWVVNVLTIDPRIADGRLQATYGPDLARVEKTSDLVKSAGALAGVNASFFTFTANPQYPGEQVGLGLFDGKLLSEPLTDPTEANLVIDANSNKVVTGHLRWTGAVRNRLTGAELPLEFINHPPVVPTACATLPDQTTCTVAGDLVRFTPAFGAATPSGAGAEVVLDRRGCVVRTSNTRGTTLSASQTSLQATGKETAALLSLAKGCLRTDLTVSNENGQQVALHKGLYGVTGRYQLTKNGEIVVPAGTGSFFARNPRTIAGTTRGGKIVLATLDGRQTTSVGTTMDETAAVAKALGMYDGINLDGGGSTAMALGDGTVVNRPSGTNGAERAVGDAVVFVPGR</sequence>
<keyword evidence="1" id="KW-0732">Signal</keyword>
<feature type="signal peptide" evidence="1">
    <location>
        <begin position="1"/>
        <end position="30"/>
    </location>
</feature>
<evidence type="ECO:0000256" key="1">
    <source>
        <dbReference type="SAM" id="SignalP"/>
    </source>
</evidence>
<keyword evidence="3" id="KW-0378">Hydrolase</keyword>
<dbReference type="AlphaFoldDB" id="A0AAU7TDZ2"/>
<reference evidence="3" key="1">
    <citation type="submission" date="2024-06" db="EMBL/GenBank/DDBJ databases">
        <title>Kribbella sp. strain HUAS MG21 genome sequences.</title>
        <authorList>
            <person name="Mo P."/>
        </authorList>
    </citation>
    <scope>NUCLEOTIDE SEQUENCE</scope>
    <source>
        <strain evidence="3">HUAS MG21</strain>
    </source>
</reference>